<dbReference type="GO" id="GO:0006355">
    <property type="term" value="P:regulation of DNA-templated transcription"/>
    <property type="evidence" value="ECO:0007669"/>
    <property type="project" value="InterPro"/>
</dbReference>
<organism evidence="5 6">
    <name type="scientific">Actinocrispum wychmicini</name>
    <dbReference type="NCBI Taxonomy" id="1213861"/>
    <lineage>
        <taxon>Bacteria</taxon>
        <taxon>Bacillati</taxon>
        <taxon>Actinomycetota</taxon>
        <taxon>Actinomycetes</taxon>
        <taxon>Pseudonocardiales</taxon>
        <taxon>Pseudonocardiaceae</taxon>
        <taxon>Actinocrispum</taxon>
    </lineage>
</organism>
<dbReference type="GO" id="GO:0003677">
    <property type="term" value="F:DNA binding"/>
    <property type="evidence" value="ECO:0007669"/>
    <property type="project" value="UniProtKB-UniRule"/>
</dbReference>
<dbReference type="PROSITE" id="PS51755">
    <property type="entry name" value="OMPR_PHOB"/>
    <property type="match status" value="1"/>
</dbReference>
<name>A0A4R2IRE3_9PSEU</name>
<protein>
    <submittedName>
        <fullName evidence="5">Putative ATPase</fullName>
    </submittedName>
</protein>
<dbReference type="GO" id="GO:0000160">
    <property type="term" value="P:phosphorelay signal transduction system"/>
    <property type="evidence" value="ECO:0007669"/>
    <property type="project" value="InterPro"/>
</dbReference>
<dbReference type="CDD" id="cd15831">
    <property type="entry name" value="BTAD"/>
    <property type="match status" value="1"/>
</dbReference>
<evidence type="ECO:0000313" key="6">
    <source>
        <dbReference type="Proteomes" id="UP000295680"/>
    </source>
</evidence>
<keyword evidence="2 3" id="KW-0238">DNA-binding</keyword>
<dbReference type="SUPFAM" id="SSF52540">
    <property type="entry name" value="P-loop containing nucleoside triphosphate hydrolases"/>
    <property type="match status" value="1"/>
</dbReference>
<evidence type="ECO:0000259" key="4">
    <source>
        <dbReference type="PROSITE" id="PS51755"/>
    </source>
</evidence>
<evidence type="ECO:0000313" key="5">
    <source>
        <dbReference type="EMBL" id="TCO46608.1"/>
    </source>
</evidence>
<feature type="DNA-binding region" description="OmpR/PhoB-type" evidence="3">
    <location>
        <begin position="1"/>
        <end position="90"/>
    </location>
</feature>
<reference evidence="5 6" key="1">
    <citation type="submission" date="2019-03" db="EMBL/GenBank/DDBJ databases">
        <title>Genomic Encyclopedia of Type Strains, Phase IV (KMG-IV): sequencing the most valuable type-strain genomes for metagenomic binning, comparative biology and taxonomic classification.</title>
        <authorList>
            <person name="Goeker M."/>
        </authorList>
    </citation>
    <scope>NUCLEOTIDE SEQUENCE [LARGE SCALE GENOMIC DNA]</scope>
    <source>
        <strain evidence="5 6">DSM 45934</strain>
    </source>
</reference>
<keyword evidence="6" id="KW-1185">Reference proteome</keyword>
<dbReference type="SMART" id="SM00028">
    <property type="entry name" value="TPR"/>
    <property type="match status" value="4"/>
</dbReference>
<dbReference type="SUPFAM" id="SSF46894">
    <property type="entry name" value="C-terminal effector domain of the bipartite response regulators"/>
    <property type="match status" value="1"/>
</dbReference>
<evidence type="ECO:0000256" key="1">
    <source>
        <dbReference type="ARBA" id="ARBA00005820"/>
    </source>
</evidence>
<comment type="similarity">
    <text evidence="1">Belongs to the AfsR/DnrI/RedD regulatory family.</text>
</comment>
<dbReference type="InterPro" id="IPR027417">
    <property type="entry name" value="P-loop_NTPase"/>
</dbReference>
<dbReference type="PANTHER" id="PTHR47691">
    <property type="entry name" value="REGULATOR-RELATED"/>
    <property type="match status" value="1"/>
</dbReference>
<dbReference type="Gene3D" id="1.25.40.10">
    <property type="entry name" value="Tetratricopeptide repeat domain"/>
    <property type="match status" value="3"/>
</dbReference>
<feature type="domain" description="OmpR/PhoB-type" evidence="4">
    <location>
        <begin position="1"/>
        <end position="90"/>
    </location>
</feature>
<dbReference type="Pfam" id="PF13424">
    <property type="entry name" value="TPR_12"/>
    <property type="match status" value="1"/>
</dbReference>
<evidence type="ECO:0000256" key="3">
    <source>
        <dbReference type="PROSITE-ProRule" id="PRU01091"/>
    </source>
</evidence>
<dbReference type="InterPro" id="IPR011990">
    <property type="entry name" value="TPR-like_helical_dom_sf"/>
</dbReference>
<dbReference type="Pfam" id="PF03704">
    <property type="entry name" value="BTAD"/>
    <property type="match status" value="1"/>
</dbReference>
<dbReference type="InterPro" id="IPR019734">
    <property type="entry name" value="TPR_rpt"/>
</dbReference>
<dbReference type="AlphaFoldDB" id="A0A4R2IRE3"/>
<proteinExistence type="inferred from homology"/>
<dbReference type="OrthoDB" id="9812579at2"/>
<dbReference type="InterPro" id="IPR036388">
    <property type="entry name" value="WH-like_DNA-bd_sf"/>
</dbReference>
<gene>
    <name evidence="5" type="ORF">EV192_1183</name>
</gene>
<dbReference type="Pfam" id="PF00486">
    <property type="entry name" value="Trans_reg_C"/>
    <property type="match status" value="1"/>
</dbReference>
<dbReference type="Gene3D" id="1.10.10.10">
    <property type="entry name" value="Winged helix-like DNA-binding domain superfamily/Winged helix DNA-binding domain"/>
    <property type="match status" value="1"/>
</dbReference>
<dbReference type="PANTHER" id="PTHR47691:SF3">
    <property type="entry name" value="HTH-TYPE TRANSCRIPTIONAL REGULATOR RV0890C-RELATED"/>
    <property type="match status" value="1"/>
</dbReference>
<dbReference type="SUPFAM" id="SSF48452">
    <property type="entry name" value="TPR-like"/>
    <property type="match status" value="3"/>
</dbReference>
<evidence type="ECO:0000256" key="2">
    <source>
        <dbReference type="ARBA" id="ARBA00023125"/>
    </source>
</evidence>
<dbReference type="Proteomes" id="UP000295680">
    <property type="component" value="Unassembled WGS sequence"/>
</dbReference>
<dbReference type="InterPro" id="IPR001867">
    <property type="entry name" value="OmpR/PhoB-type_DNA-bd"/>
</dbReference>
<dbReference type="SMART" id="SM01043">
    <property type="entry name" value="BTAD"/>
    <property type="match status" value="1"/>
</dbReference>
<dbReference type="InterPro" id="IPR005158">
    <property type="entry name" value="BTAD"/>
</dbReference>
<accession>A0A4R2IRE3</accession>
<dbReference type="EMBL" id="SLWS01000018">
    <property type="protein sequence ID" value="TCO46608.1"/>
    <property type="molecule type" value="Genomic_DNA"/>
</dbReference>
<dbReference type="SMART" id="SM00862">
    <property type="entry name" value="Trans_reg_C"/>
    <property type="match status" value="1"/>
</dbReference>
<comment type="caution">
    <text evidence="5">The sequence shown here is derived from an EMBL/GenBank/DDBJ whole genome shotgun (WGS) entry which is preliminary data.</text>
</comment>
<sequence>MFFGILGEVEVRRDDGTPVALGGPKVRALLTLLLADAPHVVTTDRLIDGVYGDEPPEGAANALQSQVSRLRRSLDADVVERTPLGYRLAIDPQDIDSNRFATLLDAGRPGEALALWRGTLPPELGEAQISRLAELRLRALEEDIEASLGLSSVPRLRELITEYPLRERFRGQLMRALAAGGRQAEALTVFEDARRTLADELGADPSTELADTHVAILRSEPVATNPVPAQLTSFVGRDADLERVAALLTQHRLVTLTGPGGTGKTRLAVEVTKAEPDVCLAEFANTTDVPQAVLDAFGLRAQARATQPPAPPADRLVAALADRHLLLVFDNCEHVIDAAARLAGQLLARLPLLRILATSREPLGITGEALYPVPRLPDSPAERLFLDRATAVRGAEAFDPDQVRHICAALDGLPLAIELAAARARSLSLDDIAARLDDRFGLLSKGSRTADARHRTLRAVVEWSWDLLDETEQALAARLTVFAGGALMADVEQVTGRPADLLTELVDKSLVEVVGGRYRMLETIRAFCAEKLGDATEPTRRAHAEHFLAFASEATANLLGADQLQWLDRTEAEHDNLHSALRWAVTADSTLALRLVGAMSTYWWMRGRRLEGAQLCLDLALRLGPQAPDGQAEEYALCLVNAISAEGHEPLRAHLKTLRDWGENRTAPPSYPFVTIVVAPTVGPPTDGRAPAIIGSDPWSRALEPLGRSFQEVFAGDVMTGQQSLTDALARFEALGERWGAMQSLTELAVIVSWKGEHDRAIAMLDRAMRLVRELGSTEELCEMTVRRADCRFRAGDTAGARGDYERAEALANRLATPGLLVGAHVGLATIARRAGDLAEARRLCRLALEECGSGGFGPDWARWQVQVALGWLACAEGNLEEATDWLKQALNGSVRLGNNVQRAAATAAMANVALLEGDPTQAARLLGTATRLRGLAIAGDADVAAVSAEATRLIGPAAFGAAYRAGLSD</sequence>
<dbReference type="RefSeq" id="WP_132125739.1">
    <property type="nucleotide sequence ID" value="NZ_SLWS01000018.1"/>
</dbReference>
<dbReference type="InterPro" id="IPR016032">
    <property type="entry name" value="Sig_transdc_resp-reg_C-effctor"/>
</dbReference>